<dbReference type="Gene3D" id="2.30.30.100">
    <property type="match status" value="2"/>
</dbReference>
<dbReference type="InterPro" id="IPR028994">
    <property type="entry name" value="Integrin_alpha_N"/>
</dbReference>
<dbReference type="EMBL" id="CAJOBB010009369">
    <property type="protein sequence ID" value="CAF4226677.1"/>
    <property type="molecule type" value="Genomic_DNA"/>
</dbReference>
<evidence type="ECO:0000313" key="2">
    <source>
        <dbReference type="EMBL" id="CAF4226677.1"/>
    </source>
</evidence>
<gene>
    <name evidence="2" type="ORF">KXQ929_LOCUS41502</name>
</gene>
<keyword evidence="1" id="KW-0732">Signal</keyword>
<comment type="caution">
    <text evidence="2">The sequence shown here is derived from an EMBL/GenBank/DDBJ whole genome shotgun (WGS) entry which is preliminary data.</text>
</comment>
<dbReference type="Pfam" id="PF13517">
    <property type="entry name" value="FG-GAP_3"/>
    <property type="match status" value="1"/>
</dbReference>
<dbReference type="Proteomes" id="UP000663868">
    <property type="component" value="Unassembled WGS sequence"/>
</dbReference>
<proteinExistence type="predicted"/>
<protein>
    <submittedName>
        <fullName evidence="2">Uncharacterized protein</fullName>
    </submittedName>
</protein>
<evidence type="ECO:0000256" key="1">
    <source>
        <dbReference type="ARBA" id="ARBA00022729"/>
    </source>
</evidence>
<reference evidence="2" key="1">
    <citation type="submission" date="2021-02" db="EMBL/GenBank/DDBJ databases">
        <authorList>
            <person name="Nowell W R."/>
        </authorList>
    </citation>
    <scope>NUCLEOTIDE SEQUENCE</scope>
</reference>
<accession>A0A820CSD0</accession>
<dbReference type="PANTHER" id="PTHR46580">
    <property type="entry name" value="SENSOR KINASE-RELATED"/>
    <property type="match status" value="1"/>
</dbReference>
<sequence>MNTANGTFASQAIYSVGTFPTPIVAADVNGDNKCDMIVGNFISNNVGVLLNAGNGTLLTQTTYPTGSNPRAVAVNDVNNDNKLDIVVTNYGSTNIGVLINAGNGTFLSETNYASGSSPISVATGDVNNDNQLDIVVANYGSANFITYDIDIALKDILNSIINLTKEQNNLIKNSLSLIGELTFFVYFLASFNSLSNVKSLLSLPNIVNYLTNSLYSIILSDDQSSSLLLINQLCLALHSIVEIPTSSSSSID</sequence>
<dbReference type="SUPFAM" id="SSF69318">
    <property type="entry name" value="Integrin alpha N-terminal domain"/>
    <property type="match status" value="1"/>
</dbReference>
<dbReference type="AlphaFoldDB" id="A0A820CSD0"/>
<name>A0A820CSD0_9BILA</name>
<organism evidence="2 3">
    <name type="scientific">Adineta steineri</name>
    <dbReference type="NCBI Taxonomy" id="433720"/>
    <lineage>
        <taxon>Eukaryota</taxon>
        <taxon>Metazoa</taxon>
        <taxon>Spiralia</taxon>
        <taxon>Gnathifera</taxon>
        <taxon>Rotifera</taxon>
        <taxon>Eurotatoria</taxon>
        <taxon>Bdelloidea</taxon>
        <taxon>Adinetida</taxon>
        <taxon>Adinetidae</taxon>
        <taxon>Adineta</taxon>
    </lineage>
</organism>
<dbReference type="InterPro" id="IPR013517">
    <property type="entry name" value="FG-GAP"/>
</dbReference>
<evidence type="ECO:0000313" key="3">
    <source>
        <dbReference type="Proteomes" id="UP000663868"/>
    </source>
</evidence>